<evidence type="ECO:0000256" key="1">
    <source>
        <dbReference type="ARBA" id="ARBA00004123"/>
    </source>
</evidence>
<dbReference type="PANTHER" id="PTHR16140">
    <property type="entry name" value="NON-STRUCTURAL MAINTENANCE OF CHROMOSOMES ELEMENT 4"/>
    <property type="match status" value="1"/>
</dbReference>
<evidence type="ECO:0000313" key="11">
    <source>
        <dbReference type="EMBL" id="EJD36000.1"/>
    </source>
</evidence>
<comment type="function">
    <text evidence="7">Component of the SMC5-SMC6 complex, that promotes sister chromatid alignment after DNA damage and facilitates double-stranded DNA breaks (DSBs) repair via homologous recombination between sister chromatids.</text>
</comment>
<dbReference type="EMBL" id="JH687873">
    <property type="protein sequence ID" value="EJD36000.1"/>
    <property type="molecule type" value="Genomic_DNA"/>
</dbReference>
<evidence type="ECO:0000313" key="12">
    <source>
        <dbReference type="Proteomes" id="UP000006514"/>
    </source>
</evidence>
<accession>J0WTU8</accession>
<evidence type="ECO:0000259" key="9">
    <source>
        <dbReference type="Pfam" id="PF08743"/>
    </source>
</evidence>
<keyword evidence="6 7" id="KW-0539">Nucleus</keyword>
<dbReference type="Pfam" id="PF08743">
    <property type="entry name" value="Nse4_C"/>
    <property type="match status" value="1"/>
</dbReference>
<dbReference type="InParanoid" id="J0WTU8"/>
<dbReference type="GO" id="GO:0005634">
    <property type="term" value="C:nucleus"/>
    <property type="evidence" value="ECO:0007669"/>
    <property type="project" value="UniProtKB-SubCell"/>
</dbReference>
<dbReference type="KEGG" id="adl:AURDEDRAFT_92867"/>
<evidence type="ECO:0000256" key="3">
    <source>
        <dbReference type="ARBA" id="ARBA00022763"/>
    </source>
</evidence>
<dbReference type="InterPro" id="IPR014854">
    <property type="entry name" value="Nse4_C"/>
</dbReference>
<feature type="domain" description="Nse4/EID protein Nse3/MAGE-binding" evidence="10">
    <location>
        <begin position="77"/>
        <end position="132"/>
    </location>
</feature>
<dbReference type="AlphaFoldDB" id="J0WTU8"/>
<gene>
    <name evidence="11" type="ORF">AURDEDRAFT_92867</name>
</gene>
<dbReference type="Pfam" id="PF15412">
    <property type="entry name" value="Nse4-Nse3_bdg"/>
    <property type="match status" value="1"/>
</dbReference>
<evidence type="ECO:0000259" key="10">
    <source>
        <dbReference type="Pfam" id="PF15412"/>
    </source>
</evidence>
<dbReference type="InterPro" id="IPR029225">
    <property type="entry name" value="Nse4_Nse3-bd"/>
</dbReference>
<dbReference type="PANTHER" id="PTHR16140:SF0">
    <property type="entry name" value="NON-STRUCTURAL MAINTENANCE OF CHROMOSOMES ELEMENT 4"/>
    <property type="match status" value="1"/>
</dbReference>
<evidence type="ECO:0000256" key="4">
    <source>
        <dbReference type="ARBA" id="ARBA00023172"/>
    </source>
</evidence>
<comment type="subcellular location">
    <subcellularLocation>
        <location evidence="1 7">Nucleus</location>
    </subcellularLocation>
</comment>
<dbReference type="Proteomes" id="UP000006514">
    <property type="component" value="Unassembled WGS sequence"/>
</dbReference>
<feature type="region of interest" description="Disordered" evidence="8">
    <location>
        <begin position="1"/>
        <end position="29"/>
    </location>
</feature>
<feature type="domain" description="Non-structural maintenance of chromosome element 4 C-terminal" evidence="9">
    <location>
        <begin position="229"/>
        <end position="315"/>
    </location>
</feature>
<proteinExistence type="inferred from homology"/>
<dbReference type="OrthoDB" id="361242at2759"/>
<keyword evidence="5 7" id="KW-0234">DNA repair</keyword>
<comment type="similarity">
    <text evidence="2 7">Belongs to the NSE4 family.</text>
</comment>
<feature type="region of interest" description="Disordered" evidence="8">
    <location>
        <begin position="119"/>
        <end position="142"/>
    </location>
</feature>
<organism evidence="11 12">
    <name type="scientific">Auricularia subglabra (strain TFB-10046 / SS5)</name>
    <name type="common">White-rot fungus</name>
    <name type="synonym">Auricularia delicata (strain TFB10046)</name>
    <dbReference type="NCBI Taxonomy" id="717982"/>
    <lineage>
        <taxon>Eukaryota</taxon>
        <taxon>Fungi</taxon>
        <taxon>Dikarya</taxon>
        <taxon>Basidiomycota</taxon>
        <taxon>Agaricomycotina</taxon>
        <taxon>Agaricomycetes</taxon>
        <taxon>Auriculariales</taxon>
        <taxon>Auriculariaceae</taxon>
        <taxon>Auricularia</taxon>
    </lineage>
</organism>
<evidence type="ECO:0000256" key="6">
    <source>
        <dbReference type="ARBA" id="ARBA00023242"/>
    </source>
</evidence>
<dbReference type="GO" id="GO:0006310">
    <property type="term" value="P:DNA recombination"/>
    <property type="evidence" value="ECO:0007669"/>
    <property type="project" value="UniProtKB-UniRule"/>
</dbReference>
<sequence length="331" mass="38011">MSDVEMQNGSDEDLAYDPDQKAEERREVRREYRNLDEELNRKRKDMQSVSFAYLKGQIDRTSQILRHVKAPQEATLDARIFLQTVQLAGDVAKQNAQSTRAFDTDEFIARLVTFMGGRPARARHAEDSEQEDDEEEAEVDASGPELQWEKVARLALGHSRRVSVPDFMLGPLAIEAKERIVKKRVAHEKVTEPERRPQELKEDDIQKSENETTKNVLALGKLLKRHKRINLFRFIVNPHDFAQSVENMFYLSFLIREGQCGLEFTENGEPILNTMKPPTDEDYAGGARKHQMVLTLEMETWKNAIEVFGIKEPTIPSRPKAVQSGNAKWYG</sequence>
<evidence type="ECO:0000256" key="2">
    <source>
        <dbReference type="ARBA" id="ARBA00008997"/>
    </source>
</evidence>
<keyword evidence="3 7" id="KW-0227">DNA damage</keyword>
<comment type="subunit">
    <text evidence="7">Component of the SMC5-SMC6 complex.</text>
</comment>
<dbReference type="FunCoup" id="J0WTU8">
    <property type="interactions" value="23"/>
</dbReference>
<keyword evidence="12" id="KW-1185">Reference proteome</keyword>
<keyword evidence="4 7" id="KW-0233">DNA recombination</keyword>
<dbReference type="GO" id="GO:0006281">
    <property type="term" value="P:DNA repair"/>
    <property type="evidence" value="ECO:0007669"/>
    <property type="project" value="UniProtKB-UniRule"/>
</dbReference>
<dbReference type="OMA" id="FMGINRT"/>
<evidence type="ECO:0000256" key="7">
    <source>
        <dbReference type="RuleBase" id="RU365071"/>
    </source>
</evidence>
<dbReference type="GO" id="GO:0030915">
    <property type="term" value="C:Smc5-Smc6 complex"/>
    <property type="evidence" value="ECO:0007669"/>
    <property type="project" value="UniProtKB-UniRule"/>
</dbReference>
<name>J0WTU8_AURST</name>
<feature type="compositionally biased region" description="Basic and acidic residues" evidence="8">
    <location>
        <begin position="18"/>
        <end position="29"/>
    </location>
</feature>
<dbReference type="eggNOG" id="KOG2866">
    <property type="taxonomic scope" value="Eukaryota"/>
</dbReference>
<protein>
    <recommendedName>
        <fullName evidence="7">Non-structural maintenance of chromosomes element 4</fullName>
    </recommendedName>
</protein>
<feature type="compositionally biased region" description="Acidic residues" evidence="8">
    <location>
        <begin position="128"/>
        <end position="139"/>
    </location>
</feature>
<evidence type="ECO:0000256" key="8">
    <source>
        <dbReference type="SAM" id="MobiDB-lite"/>
    </source>
</evidence>
<dbReference type="InterPro" id="IPR027786">
    <property type="entry name" value="Nse4/EID"/>
</dbReference>
<reference evidence="12" key="1">
    <citation type="journal article" date="2012" name="Science">
        <title>The Paleozoic origin of enzymatic lignin decomposition reconstructed from 31 fungal genomes.</title>
        <authorList>
            <person name="Floudas D."/>
            <person name="Binder M."/>
            <person name="Riley R."/>
            <person name="Barry K."/>
            <person name="Blanchette R.A."/>
            <person name="Henrissat B."/>
            <person name="Martinez A.T."/>
            <person name="Otillar R."/>
            <person name="Spatafora J.W."/>
            <person name="Yadav J.S."/>
            <person name="Aerts A."/>
            <person name="Benoit I."/>
            <person name="Boyd A."/>
            <person name="Carlson A."/>
            <person name="Copeland A."/>
            <person name="Coutinho P.M."/>
            <person name="de Vries R.P."/>
            <person name="Ferreira P."/>
            <person name="Findley K."/>
            <person name="Foster B."/>
            <person name="Gaskell J."/>
            <person name="Glotzer D."/>
            <person name="Gorecki P."/>
            <person name="Heitman J."/>
            <person name="Hesse C."/>
            <person name="Hori C."/>
            <person name="Igarashi K."/>
            <person name="Jurgens J.A."/>
            <person name="Kallen N."/>
            <person name="Kersten P."/>
            <person name="Kohler A."/>
            <person name="Kuees U."/>
            <person name="Kumar T.K.A."/>
            <person name="Kuo A."/>
            <person name="LaButti K."/>
            <person name="Larrondo L.F."/>
            <person name="Lindquist E."/>
            <person name="Ling A."/>
            <person name="Lombard V."/>
            <person name="Lucas S."/>
            <person name="Lundell T."/>
            <person name="Martin R."/>
            <person name="McLaughlin D.J."/>
            <person name="Morgenstern I."/>
            <person name="Morin E."/>
            <person name="Murat C."/>
            <person name="Nagy L.G."/>
            <person name="Nolan M."/>
            <person name="Ohm R.A."/>
            <person name="Patyshakuliyeva A."/>
            <person name="Rokas A."/>
            <person name="Ruiz-Duenas F.J."/>
            <person name="Sabat G."/>
            <person name="Salamov A."/>
            <person name="Samejima M."/>
            <person name="Schmutz J."/>
            <person name="Slot J.C."/>
            <person name="St John F."/>
            <person name="Stenlid J."/>
            <person name="Sun H."/>
            <person name="Sun S."/>
            <person name="Syed K."/>
            <person name="Tsang A."/>
            <person name="Wiebenga A."/>
            <person name="Young D."/>
            <person name="Pisabarro A."/>
            <person name="Eastwood D.C."/>
            <person name="Martin F."/>
            <person name="Cullen D."/>
            <person name="Grigoriev I.V."/>
            <person name="Hibbett D.S."/>
        </authorList>
    </citation>
    <scope>NUCLEOTIDE SEQUENCE [LARGE SCALE GENOMIC DNA]</scope>
    <source>
        <strain evidence="12">TFB10046</strain>
    </source>
</reference>
<evidence type="ECO:0000256" key="5">
    <source>
        <dbReference type="ARBA" id="ARBA00023204"/>
    </source>
</evidence>